<dbReference type="PROSITE" id="PS00018">
    <property type="entry name" value="EF_HAND_1"/>
    <property type="match status" value="1"/>
</dbReference>
<proteinExistence type="inferred from homology"/>
<comment type="subcellular location">
    <subcellularLocation>
        <location evidence="1">Cytoplasm</location>
        <location evidence="1">Cytoskeleton</location>
    </subcellularLocation>
</comment>
<evidence type="ECO:0000256" key="3">
    <source>
        <dbReference type="ARBA" id="ARBA00022737"/>
    </source>
</evidence>
<dbReference type="InterPro" id="IPR002048">
    <property type="entry name" value="EF_hand_dom"/>
</dbReference>
<evidence type="ECO:0000256" key="2">
    <source>
        <dbReference type="ARBA" id="ARBA00005253"/>
    </source>
</evidence>
<feature type="domain" description="EF-hand" evidence="7">
    <location>
        <begin position="26"/>
        <end position="61"/>
    </location>
</feature>
<accession>U6N5Y8</accession>
<dbReference type="PANTHER" id="PTHR23048">
    <property type="entry name" value="MYOSIN LIGHT CHAIN 1, 3"/>
    <property type="match status" value="1"/>
</dbReference>
<dbReference type="FunFam" id="1.10.238.10:FF:000178">
    <property type="entry name" value="Calmodulin-2 A"/>
    <property type="match status" value="1"/>
</dbReference>
<reference evidence="8" key="2">
    <citation type="submission" date="2013-10" db="EMBL/GenBank/DDBJ databases">
        <authorList>
            <person name="Aslett M."/>
        </authorList>
    </citation>
    <scope>NUCLEOTIDE SEQUENCE [LARGE SCALE GENOMIC DNA]</scope>
    <source>
        <strain evidence="8">Houghton</strain>
    </source>
</reference>
<evidence type="ECO:0000313" key="9">
    <source>
        <dbReference type="Proteomes" id="UP000030754"/>
    </source>
</evidence>
<dbReference type="PROSITE" id="PS50222">
    <property type="entry name" value="EF_HAND_2"/>
    <property type="match status" value="2"/>
</dbReference>
<dbReference type="PANTHER" id="PTHR23048:SF59">
    <property type="entry name" value="EF-HAND SUPERFAMILY PROTEIN"/>
    <property type="match status" value="1"/>
</dbReference>
<dbReference type="GeneID" id="25477978"/>
<dbReference type="EMBL" id="HG725864">
    <property type="protein sequence ID" value="CDJ70095.1"/>
    <property type="molecule type" value="Genomic_DNA"/>
</dbReference>
<dbReference type="Gene3D" id="1.10.238.10">
    <property type="entry name" value="EF-hand"/>
    <property type="match status" value="1"/>
</dbReference>
<dbReference type="SMART" id="SM00054">
    <property type="entry name" value="EFh"/>
    <property type="match status" value="2"/>
</dbReference>
<gene>
    <name evidence="8" type="ORF">ENH_00078480</name>
</gene>
<evidence type="ECO:0000259" key="7">
    <source>
        <dbReference type="PROSITE" id="PS50222"/>
    </source>
</evidence>
<keyword evidence="5" id="KW-0206">Cytoskeleton</keyword>
<evidence type="ECO:0000256" key="6">
    <source>
        <dbReference type="SAM" id="MobiDB-lite"/>
    </source>
</evidence>
<comment type="similarity">
    <text evidence="2">Belongs to the centrin family.</text>
</comment>
<reference evidence="8" key="1">
    <citation type="submission" date="2013-10" db="EMBL/GenBank/DDBJ databases">
        <title>Genomic analysis of the causative agents of coccidiosis in chickens.</title>
        <authorList>
            <person name="Reid A.J."/>
            <person name="Blake D."/>
            <person name="Billington K."/>
            <person name="Browne H."/>
            <person name="Dunn M."/>
            <person name="Hung S."/>
            <person name="Kawahara F."/>
            <person name="Miranda-Saavedra D."/>
            <person name="Mourier T."/>
            <person name="Nagra H."/>
            <person name="Otto T.D."/>
            <person name="Rawlings N."/>
            <person name="Sanchez A."/>
            <person name="Sanders M."/>
            <person name="Subramaniam C."/>
            <person name="Tay Y."/>
            <person name="Dear P."/>
            <person name="Doerig C."/>
            <person name="Gruber A."/>
            <person name="Parkinson J."/>
            <person name="Shirley M."/>
            <person name="Wan K.L."/>
            <person name="Berriman M."/>
            <person name="Tomley F."/>
            <person name="Pain A."/>
        </authorList>
    </citation>
    <scope>NUCLEOTIDE SEQUENCE [LARGE SCALE GENOMIC DNA]</scope>
    <source>
        <strain evidence="8">Houghton</strain>
    </source>
</reference>
<keyword evidence="9" id="KW-1185">Reference proteome</keyword>
<dbReference type="SUPFAM" id="SSF47473">
    <property type="entry name" value="EF-hand"/>
    <property type="match status" value="1"/>
</dbReference>
<protein>
    <submittedName>
        <fullName evidence="8">Caltractin, putative</fullName>
    </submittedName>
</protein>
<dbReference type="CDD" id="cd00051">
    <property type="entry name" value="EFh"/>
    <property type="match status" value="1"/>
</dbReference>
<dbReference type="Proteomes" id="UP000030754">
    <property type="component" value="Unassembled WGS sequence"/>
</dbReference>
<evidence type="ECO:0000256" key="1">
    <source>
        <dbReference type="ARBA" id="ARBA00004245"/>
    </source>
</evidence>
<dbReference type="InterPro" id="IPR018247">
    <property type="entry name" value="EF_Hand_1_Ca_BS"/>
</dbReference>
<keyword evidence="4" id="KW-0106">Calcium</keyword>
<evidence type="ECO:0000313" key="8">
    <source>
        <dbReference type="EMBL" id="CDJ70095.1"/>
    </source>
</evidence>
<dbReference type="InterPro" id="IPR050230">
    <property type="entry name" value="CALM/Myosin/TropC-like"/>
</dbReference>
<organism evidence="8 9">
    <name type="scientific">Eimeria necatrix</name>
    <dbReference type="NCBI Taxonomy" id="51315"/>
    <lineage>
        <taxon>Eukaryota</taxon>
        <taxon>Sar</taxon>
        <taxon>Alveolata</taxon>
        <taxon>Apicomplexa</taxon>
        <taxon>Conoidasida</taxon>
        <taxon>Coccidia</taxon>
        <taxon>Eucoccidiorida</taxon>
        <taxon>Eimeriorina</taxon>
        <taxon>Eimeriidae</taxon>
        <taxon>Eimeria</taxon>
    </lineage>
</organism>
<feature type="compositionally biased region" description="Gly residues" evidence="6">
    <location>
        <begin position="1"/>
        <end position="11"/>
    </location>
</feature>
<evidence type="ECO:0000256" key="4">
    <source>
        <dbReference type="ARBA" id="ARBA00022837"/>
    </source>
</evidence>
<feature type="region of interest" description="Disordered" evidence="6">
    <location>
        <begin position="1"/>
        <end position="23"/>
    </location>
</feature>
<dbReference type="VEuPathDB" id="ToxoDB:ENH_00078480"/>
<keyword evidence="5" id="KW-0963">Cytoplasm</keyword>
<dbReference type="AlphaFoldDB" id="U6N5Y8"/>
<dbReference type="InterPro" id="IPR011992">
    <property type="entry name" value="EF-hand-dom_pair"/>
</dbReference>
<sequence length="100" mass="10776">MQRAGGLGGAPQGPRRRVERPGLTADEIEEVREAFSLFDTDGSGTVDPKELKAAMQTLGFESKNPSVFQMIAELDRDGGGPVDFEEFLDAITAKLVNPKP</sequence>
<dbReference type="GO" id="GO:0016460">
    <property type="term" value="C:myosin II complex"/>
    <property type="evidence" value="ECO:0007669"/>
    <property type="project" value="TreeGrafter"/>
</dbReference>
<dbReference type="RefSeq" id="XP_013438561.1">
    <property type="nucleotide sequence ID" value="XM_013583107.1"/>
</dbReference>
<dbReference type="GO" id="GO:0005509">
    <property type="term" value="F:calcium ion binding"/>
    <property type="evidence" value="ECO:0007669"/>
    <property type="project" value="InterPro"/>
</dbReference>
<dbReference type="Pfam" id="PF13499">
    <property type="entry name" value="EF-hand_7"/>
    <property type="match status" value="1"/>
</dbReference>
<keyword evidence="3" id="KW-0677">Repeat</keyword>
<name>U6N5Y8_9EIME</name>
<feature type="domain" description="EF-hand" evidence="7">
    <location>
        <begin position="62"/>
        <end position="97"/>
    </location>
</feature>
<evidence type="ECO:0000256" key="5">
    <source>
        <dbReference type="ARBA" id="ARBA00023212"/>
    </source>
</evidence>
<dbReference type="OrthoDB" id="26525at2759"/>